<dbReference type="InterPro" id="IPR051717">
    <property type="entry name" value="MFS_MFSD6"/>
</dbReference>
<feature type="compositionally biased region" description="Low complexity" evidence="8">
    <location>
        <begin position="38"/>
        <end position="48"/>
    </location>
</feature>
<evidence type="ECO:0000256" key="5">
    <source>
        <dbReference type="ARBA" id="ARBA00022989"/>
    </source>
</evidence>
<feature type="transmembrane region" description="Helical" evidence="9">
    <location>
        <begin position="289"/>
        <end position="312"/>
    </location>
</feature>
<feature type="transmembrane region" description="Helical" evidence="9">
    <location>
        <begin position="608"/>
        <end position="628"/>
    </location>
</feature>
<feature type="transmembrane region" description="Helical" evidence="9">
    <location>
        <begin position="584"/>
        <end position="602"/>
    </location>
</feature>
<dbReference type="Gene3D" id="1.20.1250.20">
    <property type="entry name" value="MFS general substrate transporter like domains"/>
    <property type="match status" value="3"/>
</dbReference>
<dbReference type="FunFam" id="1.20.1250.20:FF:000229">
    <property type="entry name" value="Major facilitator superfamily domain-containing protein 6"/>
    <property type="match status" value="1"/>
</dbReference>
<dbReference type="Proteomes" id="UP000694422">
    <property type="component" value="Unplaced"/>
</dbReference>
<feature type="region of interest" description="Disordered" evidence="8">
    <location>
        <begin position="666"/>
        <end position="690"/>
    </location>
</feature>
<dbReference type="FunFam" id="1.20.1250.20:FF:000275">
    <property type="entry name" value="Major facilitator superfamily domain-containing protein 6"/>
    <property type="match status" value="1"/>
</dbReference>
<evidence type="ECO:0000256" key="4">
    <source>
        <dbReference type="ARBA" id="ARBA00022692"/>
    </source>
</evidence>
<dbReference type="SUPFAM" id="SSF103473">
    <property type="entry name" value="MFS general substrate transporter"/>
    <property type="match status" value="1"/>
</dbReference>
<keyword evidence="5 9" id="KW-1133">Transmembrane helix</keyword>
<evidence type="ECO:0000256" key="6">
    <source>
        <dbReference type="ARBA" id="ARBA00023136"/>
    </source>
</evidence>
<dbReference type="CDD" id="cd17335">
    <property type="entry name" value="MFS_MFSD6"/>
    <property type="match status" value="1"/>
</dbReference>
<dbReference type="Ensembl" id="ENSSDAT00000022228.1">
    <property type="protein sequence ID" value="ENSSDAP00000019440.1"/>
    <property type="gene ID" value="ENSSDAG00000017722.1"/>
</dbReference>
<evidence type="ECO:0000313" key="12">
    <source>
        <dbReference type="Proteomes" id="UP000694422"/>
    </source>
</evidence>
<keyword evidence="6 9" id="KW-0472">Membrane</keyword>
<feature type="transmembrane region" description="Helical" evidence="9">
    <location>
        <begin position="106"/>
        <end position="125"/>
    </location>
</feature>
<dbReference type="PANTHER" id="PTHR16172:SF2">
    <property type="entry name" value="MAJOR FACILITATOR SUPERFAMILY DOMAIN-CONTAINING PROTEIN 6"/>
    <property type="match status" value="1"/>
</dbReference>
<dbReference type="AlphaFoldDB" id="A0A8C9Q5B4"/>
<feature type="transmembrane region" description="Helical" evidence="9">
    <location>
        <begin position="134"/>
        <end position="153"/>
    </location>
</feature>
<comment type="similarity">
    <text evidence="2">Belongs to the major facilitator superfamily. MFSD6 family.</text>
</comment>
<name>A0A8C9Q5B4_SPEDA</name>
<feature type="transmembrane region" description="Helical" evidence="9">
    <location>
        <begin position="515"/>
        <end position="532"/>
    </location>
</feature>
<reference evidence="11" key="2">
    <citation type="submission" date="2025-09" db="UniProtKB">
        <authorList>
            <consortium name="Ensembl"/>
        </authorList>
    </citation>
    <scope>IDENTIFICATION</scope>
</reference>
<dbReference type="Pfam" id="PF12832">
    <property type="entry name" value="MFS_1_like"/>
    <property type="match status" value="1"/>
</dbReference>
<evidence type="ECO:0000256" key="3">
    <source>
        <dbReference type="ARBA" id="ARBA00022553"/>
    </source>
</evidence>
<feature type="compositionally biased region" description="Basic and acidic residues" evidence="8">
    <location>
        <begin position="775"/>
        <end position="787"/>
    </location>
</feature>
<feature type="transmembrane region" description="Helical" evidence="9">
    <location>
        <begin position="544"/>
        <end position="563"/>
    </location>
</feature>
<evidence type="ECO:0000256" key="9">
    <source>
        <dbReference type="SAM" id="Phobius"/>
    </source>
</evidence>
<dbReference type="GO" id="GO:0042590">
    <property type="term" value="P:antigen processing and presentation of exogenous peptide antigen via MHC class I"/>
    <property type="evidence" value="ECO:0007669"/>
    <property type="project" value="TreeGrafter"/>
</dbReference>
<feature type="transmembrane region" description="Helical" evidence="9">
    <location>
        <begin position="371"/>
        <end position="389"/>
    </location>
</feature>
<feature type="transmembrane region" description="Helical" evidence="9">
    <location>
        <begin position="74"/>
        <end position="94"/>
    </location>
</feature>
<keyword evidence="3" id="KW-0597">Phosphoprotein</keyword>
<evidence type="ECO:0000256" key="1">
    <source>
        <dbReference type="ARBA" id="ARBA00004141"/>
    </source>
</evidence>
<sequence length="794" mass="88086">MAADDKVAILTDDEEEQKRKYVLADPFNGISREPEPPSNETPSSTETSAIPEEEIDWIEKHCVKINNDLLISKVFYFFFYSAYGSLYPLLPVYYKQLGMSPSQSGLLVGIRYFIEFCSAPFWGVVADRFKKGKIVLLFSLLCWVLFNLGIGFVKPATLRCVPKIPPTAHPTNASHLLTVLPTNSSAISFLTISPKTREKRDLPVLETGPNVLDADIVMTASTKIHEPTLKPQTDEITDLVIDLSLNTSTATLTPTGNVTRETTTAIVTTTKSLPSDQVTLVYDQQEVEAIFLVILVVVIIGEFFSASSVTIVDTVTLQYLGKHRDRYGLQRMWGSLGWGLAMLSVGIGIDYTHMEVLVDGKGCKPPEYRNYQIVFIVFGVLMTMALIVATQFRFRYNHFTNSDSKGKEVEIPQVERNNSTESSEETPTTTSHLQTFNFWDLIKLLCSVQYGSVLFVAWFMGFGYGFVFTFLYWHLEDLNGTTTLFGVCSVLSHVSELTAYFFSHKLIELIGHIRVLYIGLACNTARYIYISYLENAWTVLPMEVLQGVTHAAIWAACISYLSAAVPPELRTSAQGILQGLHLGLGRGCGAMIGGVLVNYFGAAATFRGIGMACLVILLLFALIQWLAVPDEEEDKTMLAERIPVPSSPVPIATIDLVQQQTEDVMPRIEPRLPPKKTKHQEEQEDVNKPAWGVSSSPWVTLVYALYQIKEMMQLTRDNRASEIQPLQGTSENQEYSPAGGVQPVPRETHPDPPRNQPSPDAAASQTQISSVHPSVDPRAEESGEQHTRPATGGC</sequence>
<comment type="subcellular location">
    <subcellularLocation>
        <location evidence="1">Membrane</location>
        <topology evidence="1">Multi-pass membrane protein</topology>
    </subcellularLocation>
</comment>
<feature type="transmembrane region" description="Helical" evidence="9">
    <location>
        <begin position="333"/>
        <end position="351"/>
    </location>
</feature>
<dbReference type="GO" id="GO:0005886">
    <property type="term" value="C:plasma membrane"/>
    <property type="evidence" value="ECO:0007669"/>
    <property type="project" value="TreeGrafter"/>
</dbReference>
<evidence type="ECO:0000256" key="8">
    <source>
        <dbReference type="SAM" id="MobiDB-lite"/>
    </source>
</evidence>
<feature type="transmembrane region" description="Helical" evidence="9">
    <location>
        <begin position="453"/>
        <end position="475"/>
    </location>
</feature>
<evidence type="ECO:0000256" key="7">
    <source>
        <dbReference type="ARBA" id="ARBA00069952"/>
    </source>
</evidence>
<feature type="region of interest" description="Disordered" evidence="8">
    <location>
        <begin position="727"/>
        <end position="794"/>
    </location>
</feature>
<accession>A0A8C9Q5B4</accession>
<keyword evidence="4 9" id="KW-0812">Transmembrane</keyword>
<evidence type="ECO:0000313" key="11">
    <source>
        <dbReference type="Ensembl" id="ENSSDAP00000019440.1"/>
    </source>
</evidence>
<protein>
    <recommendedName>
        <fullName evidence="7">Major facilitator superfamily domain-containing protein 6</fullName>
    </recommendedName>
</protein>
<dbReference type="PANTHER" id="PTHR16172">
    <property type="entry name" value="MAJOR FACILITATOR SUPERFAMILY DOMAIN-CONTAINING PROTEIN 6-LIKE"/>
    <property type="match status" value="1"/>
</dbReference>
<feature type="compositionally biased region" description="Polar residues" evidence="8">
    <location>
        <begin position="763"/>
        <end position="772"/>
    </location>
</feature>
<evidence type="ECO:0000256" key="2">
    <source>
        <dbReference type="ARBA" id="ARBA00005241"/>
    </source>
</evidence>
<dbReference type="FunFam" id="1.20.1250.20:FF:000136">
    <property type="entry name" value="Major facilitator superfamily domain-containing protein 6"/>
    <property type="match status" value="1"/>
</dbReference>
<dbReference type="InterPro" id="IPR036259">
    <property type="entry name" value="MFS_trans_sf"/>
</dbReference>
<dbReference type="InterPro" id="IPR024989">
    <property type="entry name" value="MFS_assoc_dom"/>
</dbReference>
<keyword evidence="12" id="KW-1185">Reference proteome</keyword>
<proteinExistence type="inferred from homology"/>
<feature type="domain" description="Major facilitator superfamily associated" evidence="10">
    <location>
        <begin position="72"/>
        <end position="607"/>
    </location>
</feature>
<organism evidence="11 12">
    <name type="scientific">Spermophilus dauricus</name>
    <name type="common">Daurian ground squirrel</name>
    <dbReference type="NCBI Taxonomy" id="99837"/>
    <lineage>
        <taxon>Eukaryota</taxon>
        <taxon>Metazoa</taxon>
        <taxon>Chordata</taxon>
        <taxon>Craniata</taxon>
        <taxon>Vertebrata</taxon>
        <taxon>Euteleostomi</taxon>
        <taxon>Mammalia</taxon>
        <taxon>Eutheria</taxon>
        <taxon>Euarchontoglires</taxon>
        <taxon>Glires</taxon>
        <taxon>Rodentia</taxon>
        <taxon>Sciuromorpha</taxon>
        <taxon>Sciuridae</taxon>
        <taxon>Xerinae</taxon>
        <taxon>Marmotini</taxon>
        <taxon>Spermophilus</taxon>
    </lineage>
</organism>
<evidence type="ECO:0000259" key="10">
    <source>
        <dbReference type="Pfam" id="PF12832"/>
    </source>
</evidence>
<reference evidence="11" key="1">
    <citation type="submission" date="2025-08" db="UniProtKB">
        <authorList>
            <consortium name="Ensembl"/>
        </authorList>
    </citation>
    <scope>IDENTIFICATION</scope>
</reference>
<feature type="region of interest" description="Disordered" evidence="8">
    <location>
        <begin position="23"/>
        <end position="48"/>
    </location>
</feature>